<evidence type="ECO:0000313" key="3">
    <source>
        <dbReference type="Proteomes" id="UP000005038"/>
    </source>
</evidence>
<reference evidence="2" key="1">
    <citation type="submission" date="2012-02" db="EMBL/GenBank/DDBJ databases">
        <title>Whole genome shotgun sequence of Gordonia otitidis NBRC 100426.</title>
        <authorList>
            <person name="Yoshida I."/>
            <person name="Hosoyama A."/>
            <person name="Tsuchikane K."/>
            <person name="Katsumata H."/>
            <person name="Yamazaki S."/>
            <person name="Fujita N."/>
        </authorList>
    </citation>
    <scope>NUCLEOTIDE SEQUENCE [LARGE SCALE GENOMIC DNA]</scope>
    <source>
        <strain evidence="2">NBRC 100426</strain>
    </source>
</reference>
<feature type="domain" description="AB hydrolase-1" evidence="1">
    <location>
        <begin position="8"/>
        <end position="249"/>
    </location>
</feature>
<dbReference type="AlphaFoldDB" id="H5TKQ2"/>
<dbReference type="OrthoDB" id="27092at2"/>
<sequence length="256" mass="27442">MSELRTPLVCLHGLTGSPRNWDSIRQSVEEYHRVVTPTIPGHRDGPDFVAREGVSAVNVLADGIEQQLDSAGVGDAHLVGNSLGGWLALELAARGRARSVVCLSPAFGWSKGAHVEAVFRGFEVGRRVYRAVGPVGAAVTRSRAARKMLFGKVIHRTDQLDSVSAVGIIDDNLACRAFHPLIAAFRTEPLPELGPIDVPVTLAWGTDDVLIPESAFGTRFAELVPKAERRSIAGVGHVPMYDDPDAVCAEILRVTA</sequence>
<name>H5TKQ2_GORO1</name>
<dbReference type="GO" id="GO:0016787">
    <property type="term" value="F:hydrolase activity"/>
    <property type="evidence" value="ECO:0007669"/>
    <property type="project" value="UniProtKB-KW"/>
</dbReference>
<dbReference type="SUPFAM" id="SSF53474">
    <property type="entry name" value="alpha/beta-Hydrolases"/>
    <property type="match status" value="1"/>
</dbReference>
<dbReference type="InterPro" id="IPR029058">
    <property type="entry name" value="AB_hydrolase_fold"/>
</dbReference>
<dbReference type="Pfam" id="PF12697">
    <property type="entry name" value="Abhydrolase_6"/>
    <property type="match status" value="1"/>
</dbReference>
<keyword evidence="3" id="KW-1185">Reference proteome</keyword>
<dbReference type="InterPro" id="IPR000073">
    <property type="entry name" value="AB_hydrolase_1"/>
</dbReference>
<keyword evidence="2" id="KW-0378">Hydrolase</keyword>
<dbReference type="Gene3D" id="3.40.50.1820">
    <property type="entry name" value="alpha/beta hydrolase"/>
    <property type="match status" value="1"/>
</dbReference>
<dbReference type="Proteomes" id="UP000005038">
    <property type="component" value="Unassembled WGS sequence"/>
</dbReference>
<evidence type="ECO:0000313" key="2">
    <source>
        <dbReference type="EMBL" id="GAB34060.1"/>
    </source>
</evidence>
<dbReference type="PANTHER" id="PTHR43689:SF8">
    <property type="entry name" value="ALPHA_BETA-HYDROLASES SUPERFAMILY PROTEIN"/>
    <property type="match status" value="1"/>
</dbReference>
<dbReference type="PRINTS" id="PR00111">
    <property type="entry name" value="ABHYDROLASE"/>
</dbReference>
<dbReference type="RefSeq" id="WP_007238299.1">
    <property type="nucleotide sequence ID" value="NZ_BAFB01000091.1"/>
</dbReference>
<organism evidence="2 3">
    <name type="scientific">Gordonia otitidis (strain DSM 44809 / CCUG 52243 / JCM 12355 / NBRC 100426 / IFM 10032)</name>
    <dbReference type="NCBI Taxonomy" id="1108044"/>
    <lineage>
        <taxon>Bacteria</taxon>
        <taxon>Bacillati</taxon>
        <taxon>Actinomycetota</taxon>
        <taxon>Actinomycetes</taxon>
        <taxon>Mycobacteriales</taxon>
        <taxon>Gordoniaceae</taxon>
        <taxon>Gordonia</taxon>
    </lineage>
</organism>
<protein>
    <submittedName>
        <fullName evidence="2">Hydrolase</fullName>
    </submittedName>
</protein>
<accession>H5TKQ2</accession>
<evidence type="ECO:0000259" key="1">
    <source>
        <dbReference type="Pfam" id="PF12697"/>
    </source>
</evidence>
<comment type="caution">
    <text evidence="2">The sequence shown here is derived from an EMBL/GenBank/DDBJ whole genome shotgun (WGS) entry which is preliminary data.</text>
</comment>
<dbReference type="PANTHER" id="PTHR43689">
    <property type="entry name" value="HYDROLASE"/>
    <property type="match status" value="1"/>
</dbReference>
<dbReference type="STRING" id="1108044.GOOTI_091_00560"/>
<proteinExistence type="predicted"/>
<gene>
    <name evidence="2" type="ORF">GOOTI_091_00560</name>
</gene>
<dbReference type="EMBL" id="BAFB01000091">
    <property type="protein sequence ID" value="GAB34060.1"/>
    <property type="molecule type" value="Genomic_DNA"/>
</dbReference>